<dbReference type="RefSeq" id="WP_395813935.1">
    <property type="nucleotide sequence ID" value="NZ_CP043494.1"/>
</dbReference>
<evidence type="ECO:0000313" key="4">
    <source>
        <dbReference type="EMBL" id="WNG43269.1"/>
    </source>
</evidence>
<dbReference type="InterPro" id="IPR006115">
    <property type="entry name" value="6PGDH_NADP-bd"/>
</dbReference>
<keyword evidence="1" id="KW-0560">Oxidoreductase</keyword>
<dbReference type="InterPro" id="IPR051265">
    <property type="entry name" value="HIBADH-related_NP60_sf"/>
</dbReference>
<dbReference type="PIRSF" id="PIRSF000103">
    <property type="entry name" value="HIBADH"/>
    <property type="match status" value="1"/>
</dbReference>
<evidence type="ECO:0000259" key="3">
    <source>
        <dbReference type="Pfam" id="PF21761"/>
    </source>
</evidence>
<dbReference type="InterPro" id="IPR036291">
    <property type="entry name" value="NAD(P)-bd_dom_sf"/>
</dbReference>
<name>A0ABY9WHJ8_9BACT</name>
<accession>A0ABY9WHJ8</accession>
<dbReference type="EMBL" id="CP043494">
    <property type="protein sequence ID" value="WNG43269.1"/>
    <property type="molecule type" value="Genomic_DNA"/>
</dbReference>
<dbReference type="Gene3D" id="1.10.1040.10">
    <property type="entry name" value="N-(1-d-carboxylethyl)-l-norvaline Dehydrogenase, domain 2"/>
    <property type="match status" value="1"/>
</dbReference>
<dbReference type="PANTHER" id="PTHR43580:SF2">
    <property type="entry name" value="CYTOKINE-LIKE NUCLEAR FACTOR N-PAC"/>
    <property type="match status" value="1"/>
</dbReference>
<dbReference type="InterPro" id="IPR048666">
    <property type="entry name" value="RedAm-like_C"/>
</dbReference>
<dbReference type="SUPFAM" id="SSF48179">
    <property type="entry name" value="6-phosphogluconate dehydrogenase C-terminal domain-like"/>
    <property type="match status" value="1"/>
</dbReference>
<proteinExistence type="predicted"/>
<dbReference type="Pfam" id="PF03446">
    <property type="entry name" value="NAD_binding_2"/>
    <property type="match status" value="1"/>
</dbReference>
<feature type="domain" description="NADPH-dependent reductive aminase-like C-terminal" evidence="3">
    <location>
        <begin position="163"/>
        <end position="291"/>
    </location>
</feature>
<keyword evidence="5" id="KW-1185">Reference proteome</keyword>
<reference evidence="4 5" key="1">
    <citation type="submission" date="2019-08" db="EMBL/GenBank/DDBJ databases">
        <title>Archangium and Cystobacter genomes.</title>
        <authorList>
            <person name="Chen I.-C.K."/>
            <person name="Wielgoss S."/>
        </authorList>
    </citation>
    <scope>NUCLEOTIDE SEQUENCE [LARGE SCALE GENOMIC DNA]</scope>
    <source>
        <strain evidence="4 5">Cbm 6</strain>
    </source>
</reference>
<evidence type="ECO:0000259" key="2">
    <source>
        <dbReference type="Pfam" id="PF03446"/>
    </source>
</evidence>
<organism evidence="4 5">
    <name type="scientific">Archangium minus</name>
    <dbReference type="NCBI Taxonomy" id="83450"/>
    <lineage>
        <taxon>Bacteria</taxon>
        <taxon>Pseudomonadati</taxon>
        <taxon>Myxococcota</taxon>
        <taxon>Myxococcia</taxon>
        <taxon>Myxococcales</taxon>
        <taxon>Cystobacterineae</taxon>
        <taxon>Archangiaceae</taxon>
        <taxon>Archangium</taxon>
    </lineage>
</organism>
<dbReference type="InterPro" id="IPR015815">
    <property type="entry name" value="HIBADH-related"/>
</dbReference>
<dbReference type="Pfam" id="PF21761">
    <property type="entry name" value="RedAm-like_C"/>
    <property type="match status" value="1"/>
</dbReference>
<feature type="domain" description="6-phosphogluconate dehydrogenase NADP-binding" evidence="2">
    <location>
        <begin position="5"/>
        <end position="161"/>
    </location>
</feature>
<evidence type="ECO:0000256" key="1">
    <source>
        <dbReference type="ARBA" id="ARBA00023002"/>
    </source>
</evidence>
<dbReference type="Gene3D" id="3.40.50.720">
    <property type="entry name" value="NAD(P)-binding Rossmann-like Domain"/>
    <property type="match status" value="1"/>
</dbReference>
<evidence type="ECO:0000313" key="5">
    <source>
        <dbReference type="Proteomes" id="UP001611383"/>
    </source>
</evidence>
<dbReference type="PANTHER" id="PTHR43580">
    <property type="entry name" value="OXIDOREDUCTASE GLYR1-RELATED"/>
    <property type="match status" value="1"/>
</dbReference>
<dbReference type="Proteomes" id="UP001611383">
    <property type="component" value="Chromosome"/>
</dbReference>
<dbReference type="InterPro" id="IPR008927">
    <property type="entry name" value="6-PGluconate_DH-like_C_sf"/>
</dbReference>
<protein>
    <submittedName>
        <fullName evidence="4">NAD(P)-dependent oxidoreductase</fullName>
    </submittedName>
</protein>
<sequence>MKPGIAVLGTGRMGSALVSAFLKQGYSVAIWNRTKSKCAPLAALGARVAETVRDAVADAEIVVVNVNDYVTSDGLLRQDDVTKGLRGKLLVQLTSGSPRQAREMAAWARQHDIHYLDGAIMGTPNFIGAPGGTILYSGPGALFEKYKPVLLALGGNALHVGSDVGHASALDSALLVSMWGSMFGVLQAVSVCKAEELPLEAFMGYLKATQPVIDGAVDDFVKRIQTGRFAGDETTLATIDAHQGALRHLLELCKEHGIHHAVPAAFDQLFQAALQAGHAQDDFAVLHKFMR</sequence>
<gene>
    <name evidence="4" type="ORF">F0U60_03545</name>
</gene>
<dbReference type="InterPro" id="IPR013328">
    <property type="entry name" value="6PGD_dom2"/>
</dbReference>
<dbReference type="SUPFAM" id="SSF51735">
    <property type="entry name" value="NAD(P)-binding Rossmann-fold domains"/>
    <property type="match status" value="1"/>
</dbReference>